<dbReference type="Proteomes" id="UP000031184">
    <property type="component" value="Unassembled WGS sequence"/>
</dbReference>
<reference evidence="1 2" key="1">
    <citation type="submission" date="2013-08" db="EMBL/GenBank/DDBJ databases">
        <title>An opportunistic ruminal bacterium that causes liver abscesses in cattle.</title>
        <authorList>
            <person name="Benahmed F.H."/>
            <person name="Rasmussen M."/>
            <person name="Harbottle H."/>
            <person name="Soppet D."/>
            <person name="Nagaraja T.G."/>
            <person name="Davidson M."/>
        </authorList>
    </citation>
    <scope>NUCLEOTIDE SEQUENCE [LARGE SCALE GENOMIC DNA]</scope>
    <source>
        <strain evidence="1 2">B35</strain>
    </source>
</reference>
<sequence>MNYKYYTERTWGMAKNYTISLNSGEIGIDKCVDIICDLVENM</sequence>
<name>A0A0B4EHB1_9FUSO</name>
<comment type="caution">
    <text evidence="1">The sequence shown here is derived from an EMBL/GenBank/DDBJ whole genome shotgun (WGS) entry which is preliminary data.</text>
</comment>
<dbReference type="AlphaFoldDB" id="A0A0B4EHB1"/>
<dbReference type="PATRIC" id="fig|1226633.4.peg.1659"/>
<dbReference type="InterPro" id="IPR027417">
    <property type="entry name" value="P-loop_NTPase"/>
</dbReference>
<evidence type="ECO:0000313" key="2">
    <source>
        <dbReference type="Proteomes" id="UP000031184"/>
    </source>
</evidence>
<evidence type="ECO:0000313" key="1">
    <source>
        <dbReference type="EMBL" id="KID48716.1"/>
    </source>
</evidence>
<protein>
    <recommendedName>
        <fullName evidence="3">Cytidylate kinase</fullName>
    </recommendedName>
</protein>
<evidence type="ECO:0008006" key="3">
    <source>
        <dbReference type="Google" id="ProtNLM"/>
    </source>
</evidence>
<organism evidence="1 2">
    <name type="scientific">Fusobacterium necrophorum subsp. funduliforme B35</name>
    <dbReference type="NCBI Taxonomy" id="1226633"/>
    <lineage>
        <taxon>Bacteria</taxon>
        <taxon>Fusobacteriati</taxon>
        <taxon>Fusobacteriota</taxon>
        <taxon>Fusobacteriia</taxon>
        <taxon>Fusobacteriales</taxon>
        <taxon>Fusobacteriaceae</taxon>
        <taxon>Fusobacterium</taxon>
    </lineage>
</organism>
<accession>A0A0B4EHB1</accession>
<proteinExistence type="predicted"/>
<dbReference type="EMBL" id="AUZI01000021">
    <property type="protein sequence ID" value="KID48716.1"/>
    <property type="molecule type" value="Genomic_DNA"/>
</dbReference>
<dbReference type="Gene3D" id="3.40.50.300">
    <property type="entry name" value="P-loop containing nucleotide triphosphate hydrolases"/>
    <property type="match status" value="1"/>
</dbReference>
<gene>
    <name evidence="1" type="ORF">C095_08235</name>
</gene>